<feature type="transmembrane region" description="Helical" evidence="5">
    <location>
        <begin position="760"/>
        <end position="779"/>
    </location>
</feature>
<evidence type="ECO:0000313" key="7">
    <source>
        <dbReference type="EMBL" id="PCS00871.1"/>
    </source>
</evidence>
<evidence type="ECO:0000256" key="1">
    <source>
        <dbReference type="ARBA" id="ARBA00004141"/>
    </source>
</evidence>
<organism evidence="7 8">
    <name type="scientific">Lactococcus fujiensis JCM 16395</name>
    <dbReference type="NCBI Taxonomy" id="1291764"/>
    <lineage>
        <taxon>Bacteria</taxon>
        <taxon>Bacillati</taxon>
        <taxon>Bacillota</taxon>
        <taxon>Bacilli</taxon>
        <taxon>Lactobacillales</taxon>
        <taxon>Streptococcaceae</taxon>
        <taxon>Lactococcus</taxon>
    </lineage>
</organism>
<dbReference type="NCBIfam" id="TIGR03062">
    <property type="entry name" value="pip_yhgE_Cterm"/>
    <property type="match status" value="1"/>
</dbReference>
<keyword evidence="2 5" id="KW-0812">Transmembrane</keyword>
<feature type="transmembrane region" description="Helical" evidence="5">
    <location>
        <begin position="730"/>
        <end position="753"/>
    </location>
</feature>
<evidence type="ECO:0000256" key="4">
    <source>
        <dbReference type="ARBA" id="ARBA00023136"/>
    </source>
</evidence>
<dbReference type="PANTHER" id="PTHR43077:SF5">
    <property type="entry name" value="PHAGE INFECTION PROTEIN"/>
    <property type="match status" value="1"/>
</dbReference>
<evidence type="ECO:0000259" key="6">
    <source>
        <dbReference type="Pfam" id="PF12698"/>
    </source>
</evidence>
<evidence type="ECO:0000256" key="5">
    <source>
        <dbReference type="SAM" id="Phobius"/>
    </source>
</evidence>
<dbReference type="Pfam" id="PF12698">
    <property type="entry name" value="ABC2_membrane_3"/>
    <property type="match status" value="1"/>
</dbReference>
<sequence>MLKGEKMLKNEWEAILKHKFFIVVILALALVPAIYNYIFLGSMWDPYGNLDKLPVAVVNLDKSSELDGKTLKLGDSVVTELKKTKNLDYHFVSEKEASEGIKSGKYYLKITFPKEFSTQAASLMTNNPKNVQIDYQTTAGHNYISSKMSESAMNQLKSEISSDITKQYTEAIFASLTTLKSGMKDAATGSSKLADGATSAKSGSQKISSHLDTLAKSSLTFEDGANSLSVGLNQYLSGVDQVSEGAKTLSSGTQNYTSGVNQAASGANDLATGTKQFSSATNKLATGTQTLADQSSALTSGLSSLQSKLTEIQQLQTGSQALTDGLSDLTSKTSLSAEQKQQIEQLESGLTQINQAIQTGSTDPTITNQVKADLANVEAILTNSLVQNQVAAVEQTTAFQSLSANDQKQITDALGASAQASLAPITASLKDVETQLTTLSGQSTELATNANTVLPAATQTLSTLSSGMEQTNSALSSQILPGATKVSTGVSQLNDALKTGSSQLSSGASQLVAGINQINNGAQQISDQSKTLDSGTNTLASGLNQLQANSSSLNSGSIQLVAGLNQLQTNNSTLSSGSSQLASGANQIASGSNQLASGSSNLTSGLLTLSNGTTHLADSLGDANKELAATNSNKNNAKAIASPLTTKHTDTSNVHKNGVGMAPYMICVALFIGALSTNVVIGTSFSGKSWKTGREFMLAKIGTNGVVALLQALVVYGAVSLLGLTPNYPIRTLFAIILISFAFMAIATFFVNWLGAVGDFILIILLVLQLATSAGTYPLQLSSNIFQSISPWLPMTYGLKMLRETIGLSGNITIYAIGFIILIAVFTGLLSVFKRISRFA</sequence>
<evidence type="ECO:0000313" key="8">
    <source>
        <dbReference type="Proteomes" id="UP000218181"/>
    </source>
</evidence>
<name>A0A2A5RNE2_9LACT</name>
<keyword evidence="4 5" id="KW-0472">Membrane</keyword>
<dbReference type="InterPro" id="IPR017501">
    <property type="entry name" value="Phage_infect_YhgE_C"/>
</dbReference>
<dbReference type="InterPro" id="IPR013525">
    <property type="entry name" value="ABC2_TM"/>
</dbReference>
<dbReference type="SUPFAM" id="SSF101967">
    <property type="entry name" value="Adhesin YadA, collagen-binding domain"/>
    <property type="match status" value="1"/>
</dbReference>
<gene>
    <name evidence="7" type="ORF">RT41_GL000661</name>
</gene>
<dbReference type="Proteomes" id="UP000218181">
    <property type="component" value="Unassembled WGS sequence"/>
</dbReference>
<feature type="transmembrane region" description="Helical" evidence="5">
    <location>
        <begin position="661"/>
        <end position="681"/>
    </location>
</feature>
<dbReference type="EMBL" id="JXJU01000002">
    <property type="protein sequence ID" value="PCS00871.1"/>
    <property type="molecule type" value="Genomic_DNA"/>
</dbReference>
<dbReference type="Gene3D" id="3.40.1710.10">
    <property type="entry name" value="abc type-2 transporter like domain"/>
    <property type="match status" value="1"/>
</dbReference>
<feature type="transmembrane region" description="Helical" evidence="5">
    <location>
        <begin position="20"/>
        <end position="44"/>
    </location>
</feature>
<dbReference type="STRING" id="1291764.GCA_001311235_01295"/>
<evidence type="ECO:0000256" key="2">
    <source>
        <dbReference type="ARBA" id="ARBA00022692"/>
    </source>
</evidence>
<dbReference type="NCBIfam" id="TIGR03061">
    <property type="entry name" value="pip_yhgE_Nterm"/>
    <property type="match status" value="1"/>
</dbReference>
<dbReference type="PANTHER" id="PTHR43077">
    <property type="entry name" value="TRANSPORT PERMEASE YVFS-RELATED"/>
    <property type="match status" value="1"/>
</dbReference>
<feature type="transmembrane region" description="Helical" evidence="5">
    <location>
        <begin position="701"/>
        <end position="724"/>
    </location>
</feature>
<dbReference type="InterPro" id="IPR023908">
    <property type="entry name" value="xxxLxxG_rpt"/>
</dbReference>
<evidence type="ECO:0000256" key="3">
    <source>
        <dbReference type="ARBA" id="ARBA00022989"/>
    </source>
</evidence>
<dbReference type="AlphaFoldDB" id="A0A2A5RNE2"/>
<proteinExistence type="predicted"/>
<dbReference type="NCBIfam" id="TIGR03057">
    <property type="entry name" value="xxxLxxG_by_4"/>
    <property type="match status" value="4"/>
</dbReference>
<comment type="subcellular location">
    <subcellularLocation>
        <location evidence="1">Membrane</location>
        <topology evidence="1">Multi-pass membrane protein</topology>
    </subcellularLocation>
</comment>
<feature type="transmembrane region" description="Helical" evidence="5">
    <location>
        <begin position="812"/>
        <end position="833"/>
    </location>
</feature>
<feature type="domain" description="ABC-2 type transporter transmembrane" evidence="6">
    <location>
        <begin position="19"/>
        <end position="182"/>
    </location>
</feature>
<dbReference type="GO" id="GO:0016020">
    <property type="term" value="C:membrane"/>
    <property type="evidence" value="ECO:0007669"/>
    <property type="project" value="UniProtKB-SubCell"/>
</dbReference>
<reference evidence="7 8" key="1">
    <citation type="submission" date="2014-12" db="EMBL/GenBank/DDBJ databases">
        <title>Draft genome sequences of 10 type strains of Lactococcus.</title>
        <authorList>
            <person name="Sun Z."/>
            <person name="Zhong Z."/>
            <person name="Liu W."/>
            <person name="Zhang W."/>
            <person name="Zhang H."/>
        </authorList>
    </citation>
    <scope>NUCLEOTIDE SEQUENCE [LARGE SCALE GENOMIC DNA]</scope>
    <source>
        <strain evidence="7 8">JCM 16395</strain>
    </source>
</reference>
<dbReference type="InterPro" id="IPR017500">
    <property type="entry name" value="Phage_infect_YhgE_N"/>
</dbReference>
<protein>
    <recommendedName>
        <fullName evidence="6">ABC-2 type transporter transmembrane domain-containing protein</fullName>
    </recommendedName>
</protein>
<keyword evidence="8" id="KW-1185">Reference proteome</keyword>
<accession>A0A2A5RNE2</accession>
<keyword evidence="3 5" id="KW-1133">Transmembrane helix</keyword>
<dbReference type="InterPro" id="IPR051328">
    <property type="entry name" value="T7SS_ABC-Transporter"/>
</dbReference>
<comment type="caution">
    <text evidence="7">The sequence shown here is derived from an EMBL/GenBank/DDBJ whole genome shotgun (WGS) entry which is preliminary data.</text>
</comment>
<dbReference type="InterPro" id="IPR011049">
    <property type="entry name" value="Serralysin-like_metalloprot_C"/>
</dbReference>